<accession>A0A7R9EJL4</accession>
<name>A0A7R9EJL4_9NEOP</name>
<gene>
    <name evidence="2" type="ORF">TMSB3V08_LOCUS10820</name>
</gene>
<proteinExistence type="predicted"/>
<feature type="region of interest" description="Disordered" evidence="1">
    <location>
        <begin position="54"/>
        <end position="92"/>
    </location>
</feature>
<protein>
    <submittedName>
        <fullName evidence="2">Uncharacterized protein</fullName>
    </submittedName>
</protein>
<feature type="compositionally biased region" description="Polar residues" evidence="1">
    <location>
        <begin position="69"/>
        <end position="92"/>
    </location>
</feature>
<reference evidence="2" key="1">
    <citation type="submission" date="2020-11" db="EMBL/GenBank/DDBJ databases">
        <authorList>
            <person name="Tran Van P."/>
        </authorList>
    </citation>
    <scope>NUCLEOTIDE SEQUENCE</scope>
</reference>
<dbReference type="AlphaFoldDB" id="A0A7R9EJL4"/>
<evidence type="ECO:0000256" key="1">
    <source>
        <dbReference type="SAM" id="MobiDB-lite"/>
    </source>
</evidence>
<organism evidence="2">
    <name type="scientific">Timema monikensis</name>
    <dbReference type="NCBI Taxonomy" id="170555"/>
    <lineage>
        <taxon>Eukaryota</taxon>
        <taxon>Metazoa</taxon>
        <taxon>Ecdysozoa</taxon>
        <taxon>Arthropoda</taxon>
        <taxon>Hexapoda</taxon>
        <taxon>Insecta</taxon>
        <taxon>Pterygota</taxon>
        <taxon>Neoptera</taxon>
        <taxon>Polyneoptera</taxon>
        <taxon>Phasmatodea</taxon>
        <taxon>Timematodea</taxon>
        <taxon>Timematoidea</taxon>
        <taxon>Timematidae</taxon>
        <taxon>Timema</taxon>
    </lineage>
</organism>
<dbReference type="EMBL" id="OB797212">
    <property type="protein sequence ID" value="CAD7434165.1"/>
    <property type="molecule type" value="Genomic_DNA"/>
</dbReference>
<sequence length="92" mass="9652">MLLLSLRLATPCSTFVFATFVSGFQAGKIVRLACCGTGVLSLLTLTALPVLPSSLSSRFPENARHKENTSASSGVSRLTPHTVTSSTTRLVA</sequence>
<evidence type="ECO:0000313" key="2">
    <source>
        <dbReference type="EMBL" id="CAD7434165.1"/>
    </source>
</evidence>